<sequence>MAIIEASLNLLILNYVKIATLELLIKISQGKCRIKQNEMGKDRKKEMPEKHINTKYHMNLDDEYQVIYVPNYNEIIVKAYIVISQCKLHSVTHKYVRLKMVLQYIF</sequence>
<reference evidence="1" key="1">
    <citation type="submission" date="2017-07" db="EMBL/GenBank/DDBJ databases">
        <authorList>
            <person name="Mikheyev A."/>
            <person name="Grau M."/>
        </authorList>
    </citation>
    <scope>NUCLEOTIDE SEQUENCE</scope>
    <source>
        <tissue evidence="1">Venom_gland</tissue>
    </source>
</reference>
<dbReference type="EMBL" id="IACK01127870">
    <property type="protein sequence ID" value="LAA86831.1"/>
    <property type="molecule type" value="Transcribed_RNA"/>
</dbReference>
<organism evidence="1">
    <name type="scientific">Micrurus lemniscatus lemniscatus</name>
    <dbReference type="NCBI Taxonomy" id="129467"/>
    <lineage>
        <taxon>Eukaryota</taxon>
        <taxon>Metazoa</taxon>
        <taxon>Chordata</taxon>
        <taxon>Craniata</taxon>
        <taxon>Vertebrata</taxon>
        <taxon>Euteleostomi</taxon>
        <taxon>Lepidosauria</taxon>
        <taxon>Squamata</taxon>
        <taxon>Bifurcata</taxon>
        <taxon>Unidentata</taxon>
        <taxon>Episquamata</taxon>
        <taxon>Toxicofera</taxon>
        <taxon>Serpentes</taxon>
        <taxon>Colubroidea</taxon>
        <taxon>Elapidae</taxon>
        <taxon>Elapinae</taxon>
        <taxon>Micrurus</taxon>
    </lineage>
</organism>
<proteinExistence type="predicted"/>
<accession>A0A2D4IRF3</accession>
<name>A0A2D4IRF3_MICLE</name>
<reference evidence="1" key="2">
    <citation type="submission" date="2017-11" db="EMBL/GenBank/DDBJ databases">
        <title>Coralsnake Venomics: Analyses of Venom Gland Transcriptomes and Proteomes of Six Brazilian Taxa.</title>
        <authorList>
            <person name="Aird S.D."/>
            <person name="Jorge da Silva N."/>
            <person name="Qiu L."/>
            <person name="Villar-Briones A."/>
            <person name="Aparecida-Saddi V."/>
            <person name="Campos-Telles M.P."/>
            <person name="Grau M."/>
            <person name="Mikheyev A.S."/>
        </authorList>
    </citation>
    <scope>NUCLEOTIDE SEQUENCE</scope>
    <source>
        <tissue evidence="1">Venom_gland</tissue>
    </source>
</reference>
<protein>
    <submittedName>
        <fullName evidence="1">Uncharacterized protein</fullName>
    </submittedName>
</protein>
<dbReference type="AlphaFoldDB" id="A0A2D4IRF3"/>
<evidence type="ECO:0000313" key="1">
    <source>
        <dbReference type="EMBL" id="LAA86831.1"/>
    </source>
</evidence>